<keyword evidence="2" id="KW-1185">Reference proteome</keyword>
<comment type="caution">
    <text evidence="1">The sequence shown here is derived from an EMBL/GenBank/DDBJ whole genome shotgun (WGS) entry which is preliminary data.</text>
</comment>
<name>A0ABR2WT01_9FUNG</name>
<sequence>MPRPRPYCKDDLGNVLNLTQCVISPKPGILLDLTQSVNLTFIYNASAECNPYGDHAPWPIYFNPESRGDLLELSRPGRVGSSKLSQLEFGDLPDILPYTKSTANYSGYYHIMSEFEKPVDNKWAVGLNLGRLEFECIAPLDYTYVKSKPGTSNASVVRISYALLVFCAMAFF</sequence>
<accession>A0ABR2WT01</accession>
<gene>
    <name evidence="1" type="ORF">K7432_007863</name>
</gene>
<evidence type="ECO:0000313" key="2">
    <source>
        <dbReference type="Proteomes" id="UP001479436"/>
    </source>
</evidence>
<dbReference type="EMBL" id="JASJQH010000408">
    <property type="protein sequence ID" value="KAK9764546.1"/>
    <property type="molecule type" value="Genomic_DNA"/>
</dbReference>
<proteinExistence type="predicted"/>
<organism evidence="1 2">
    <name type="scientific">Basidiobolus ranarum</name>
    <dbReference type="NCBI Taxonomy" id="34480"/>
    <lineage>
        <taxon>Eukaryota</taxon>
        <taxon>Fungi</taxon>
        <taxon>Fungi incertae sedis</taxon>
        <taxon>Zoopagomycota</taxon>
        <taxon>Entomophthoromycotina</taxon>
        <taxon>Basidiobolomycetes</taxon>
        <taxon>Basidiobolales</taxon>
        <taxon>Basidiobolaceae</taxon>
        <taxon>Basidiobolus</taxon>
    </lineage>
</organism>
<evidence type="ECO:0000313" key="1">
    <source>
        <dbReference type="EMBL" id="KAK9764546.1"/>
    </source>
</evidence>
<protein>
    <submittedName>
        <fullName evidence="1">Uncharacterized protein</fullName>
    </submittedName>
</protein>
<dbReference type="Proteomes" id="UP001479436">
    <property type="component" value="Unassembled WGS sequence"/>
</dbReference>
<reference evidence="1 2" key="1">
    <citation type="submission" date="2023-04" db="EMBL/GenBank/DDBJ databases">
        <title>Genome of Basidiobolus ranarum AG-B5.</title>
        <authorList>
            <person name="Stajich J.E."/>
            <person name="Carter-House D."/>
            <person name="Gryganskyi A."/>
        </authorList>
    </citation>
    <scope>NUCLEOTIDE SEQUENCE [LARGE SCALE GENOMIC DNA]</scope>
    <source>
        <strain evidence="1 2">AG-B5</strain>
    </source>
</reference>